<evidence type="ECO:0000259" key="2">
    <source>
        <dbReference type="Pfam" id="PF20731"/>
    </source>
</evidence>
<feature type="region of interest" description="Disordered" evidence="1">
    <location>
        <begin position="1"/>
        <end position="33"/>
    </location>
</feature>
<gene>
    <name evidence="3" type="ORF">F4Y08_11520</name>
</gene>
<name>A0A6B1DWA0_9CHLR</name>
<sequence>MASVMSTGEPDKRSGLTWSQRDGRDRDQSHIPIPVEHRGFFPARGQHFSCFTDNGSHLTLVVAQDEGTALPTPHDNSELGRYFRKRLGVLRTLVHYKSRSVT</sequence>
<keyword evidence="3" id="KW-0540">Nuclease</keyword>
<evidence type="ECO:0000256" key="1">
    <source>
        <dbReference type="SAM" id="MobiDB-lite"/>
    </source>
</evidence>
<proteinExistence type="predicted"/>
<reference evidence="3" key="1">
    <citation type="submission" date="2019-09" db="EMBL/GenBank/DDBJ databases">
        <title>Characterisation of the sponge microbiome using genome-centric metagenomics.</title>
        <authorList>
            <person name="Engelberts J.P."/>
            <person name="Robbins S.J."/>
            <person name="De Goeij J.M."/>
            <person name="Aranda M."/>
            <person name="Bell S.C."/>
            <person name="Webster N.S."/>
        </authorList>
    </citation>
    <scope>NUCLEOTIDE SEQUENCE</scope>
    <source>
        <strain evidence="3">SB0662_bin_9</strain>
    </source>
</reference>
<keyword evidence="3" id="KW-0255">Endonuclease</keyword>
<organism evidence="3">
    <name type="scientific">Caldilineaceae bacterium SB0662_bin_9</name>
    <dbReference type="NCBI Taxonomy" id="2605258"/>
    <lineage>
        <taxon>Bacteria</taxon>
        <taxon>Bacillati</taxon>
        <taxon>Chloroflexota</taxon>
        <taxon>Caldilineae</taxon>
        <taxon>Caldilineales</taxon>
        <taxon>Caldilineaceae</taxon>
    </lineage>
</organism>
<dbReference type="AlphaFoldDB" id="A0A6B1DWA0"/>
<dbReference type="InterPro" id="IPR048923">
    <property type="entry name" value="RE_NgoFVII_C"/>
</dbReference>
<feature type="compositionally biased region" description="Basic and acidic residues" evidence="1">
    <location>
        <begin position="21"/>
        <end position="33"/>
    </location>
</feature>
<evidence type="ECO:0000313" key="3">
    <source>
        <dbReference type="EMBL" id="MYD90942.1"/>
    </source>
</evidence>
<feature type="domain" description="Restriction endonuclease type II NgoFVII C-terminal B3-like DNA-binding" evidence="2">
    <location>
        <begin position="8"/>
        <end position="90"/>
    </location>
</feature>
<dbReference type="Pfam" id="PF20731">
    <property type="entry name" value="RE_NgoFVII_C"/>
    <property type="match status" value="1"/>
</dbReference>
<accession>A0A6B1DWA0</accession>
<keyword evidence="3" id="KW-0378">Hydrolase</keyword>
<comment type="caution">
    <text evidence="3">The sequence shown here is derived from an EMBL/GenBank/DDBJ whole genome shotgun (WGS) entry which is preliminary data.</text>
</comment>
<protein>
    <submittedName>
        <fullName evidence="3">NgoFVII family restriction endonuclease</fullName>
    </submittedName>
</protein>
<dbReference type="EMBL" id="VXPY01000083">
    <property type="protein sequence ID" value="MYD90942.1"/>
    <property type="molecule type" value="Genomic_DNA"/>
</dbReference>
<dbReference type="GO" id="GO:0004519">
    <property type="term" value="F:endonuclease activity"/>
    <property type="evidence" value="ECO:0007669"/>
    <property type="project" value="UniProtKB-KW"/>
</dbReference>